<name>A0A1Y2J1D2_TRAC3</name>
<evidence type="ECO:0000313" key="4">
    <source>
        <dbReference type="EMBL" id="OSD07220.1"/>
    </source>
</evidence>
<sequence>MLRQSRRTLPRLQCYASRPAVGPRVRCRTVATADATGHPEAGIADPEAYCRDLVRKRDYESYLIGSCYPRRLQGAFFALRAFYVELASVQDNVSNSMIGKMRMQFWRDAVKNIADGRPPRHPIALALHDASQRANLPSYHLRRIIDARDAELHTPTHLTLESLTAHAESTSSTFFYLLLSLLNLSSSSTFSHAASHLGIAQSIHVLLRALPYHASKGRMVIPAEITARHGVRQEDVFRRGGNADGISDAVFEFATVANDNLLTAREMFKSGSSGGDGGKVPQVAMPVFLYGIPTRDYLGRLEAVNFDAFAPSLQVRDWKLPWRIWRGYYKREF</sequence>
<reference evidence="4 5" key="1">
    <citation type="journal article" date="2015" name="Biotechnol. Biofuels">
        <title>Enhanced degradation of softwood versus hardwood by the white-rot fungus Pycnoporus coccineus.</title>
        <authorList>
            <person name="Couturier M."/>
            <person name="Navarro D."/>
            <person name="Chevret D."/>
            <person name="Henrissat B."/>
            <person name="Piumi F."/>
            <person name="Ruiz-Duenas F.J."/>
            <person name="Martinez A.T."/>
            <person name="Grigoriev I.V."/>
            <person name="Riley R."/>
            <person name="Lipzen A."/>
            <person name="Berrin J.G."/>
            <person name="Master E.R."/>
            <person name="Rosso M.N."/>
        </authorList>
    </citation>
    <scope>NUCLEOTIDE SEQUENCE [LARGE SCALE GENOMIC DNA]</scope>
    <source>
        <strain evidence="4 5">BRFM310</strain>
    </source>
</reference>
<dbReference type="AlphaFoldDB" id="A0A1Y2J1D2"/>
<dbReference type="GO" id="GO:0016117">
    <property type="term" value="P:carotenoid biosynthetic process"/>
    <property type="evidence" value="ECO:0007669"/>
    <property type="project" value="UniProtKB-KW"/>
</dbReference>
<keyword evidence="3" id="KW-0125">Carotenoid biosynthesis</keyword>
<organism evidence="4 5">
    <name type="scientific">Trametes coccinea (strain BRFM310)</name>
    <name type="common">Pycnoporus coccineus</name>
    <dbReference type="NCBI Taxonomy" id="1353009"/>
    <lineage>
        <taxon>Eukaryota</taxon>
        <taxon>Fungi</taxon>
        <taxon>Dikarya</taxon>
        <taxon>Basidiomycota</taxon>
        <taxon>Agaricomycotina</taxon>
        <taxon>Agaricomycetes</taxon>
        <taxon>Polyporales</taxon>
        <taxon>Polyporaceae</taxon>
        <taxon>Trametes</taxon>
    </lineage>
</organism>
<evidence type="ECO:0000256" key="2">
    <source>
        <dbReference type="ARBA" id="ARBA00012396"/>
    </source>
</evidence>
<evidence type="ECO:0000256" key="1">
    <source>
        <dbReference type="ARBA" id="ARBA00001805"/>
    </source>
</evidence>
<dbReference type="SUPFAM" id="SSF48576">
    <property type="entry name" value="Terpenoid synthases"/>
    <property type="match status" value="1"/>
</dbReference>
<protein>
    <recommendedName>
        <fullName evidence="2">15-cis-phytoene synthase</fullName>
        <ecNumber evidence="2">2.5.1.32</ecNumber>
    </recommendedName>
</protein>
<dbReference type="EMBL" id="KZ084088">
    <property type="protein sequence ID" value="OSD07220.1"/>
    <property type="molecule type" value="Genomic_DNA"/>
</dbReference>
<comment type="catalytic activity">
    <reaction evidence="1">
        <text>2 (2E,6E,10E)-geranylgeranyl diphosphate = 15-cis-phytoene + 2 diphosphate</text>
        <dbReference type="Rhea" id="RHEA:34475"/>
        <dbReference type="ChEBI" id="CHEBI:27787"/>
        <dbReference type="ChEBI" id="CHEBI:33019"/>
        <dbReference type="ChEBI" id="CHEBI:58756"/>
        <dbReference type="EC" id="2.5.1.32"/>
    </reaction>
</comment>
<evidence type="ECO:0000313" key="5">
    <source>
        <dbReference type="Proteomes" id="UP000193067"/>
    </source>
</evidence>
<accession>A0A1Y2J1D2</accession>
<dbReference type="Proteomes" id="UP000193067">
    <property type="component" value="Unassembled WGS sequence"/>
</dbReference>
<dbReference type="Gene3D" id="1.10.600.10">
    <property type="entry name" value="Farnesyl Diphosphate Synthase"/>
    <property type="match status" value="1"/>
</dbReference>
<dbReference type="STRING" id="1353009.A0A1Y2J1D2"/>
<proteinExistence type="predicted"/>
<dbReference type="OrthoDB" id="270318at2759"/>
<evidence type="ECO:0000256" key="3">
    <source>
        <dbReference type="ARBA" id="ARBA00022746"/>
    </source>
</evidence>
<dbReference type="EC" id="2.5.1.32" evidence="2"/>
<dbReference type="PANTHER" id="PTHR31480">
    <property type="entry name" value="BIFUNCTIONAL LYCOPENE CYCLASE/PHYTOENE SYNTHASE"/>
    <property type="match status" value="1"/>
</dbReference>
<dbReference type="InterPro" id="IPR002060">
    <property type="entry name" value="Squ/phyt_synthse"/>
</dbReference>
<dbReference type="InterPro" id="IPR008949">
    <property type="entry name" value="Isoprenoid_synthase_dom_sf"/>
</dbReference>
<keyword evidence="5" id="KW-1185">Reference proteome</keyword>
<gene>
    <name evidence="4" type="ORF">PYCCODRAFT_1402661</name>
</gene>
<dbReference type="Pfam" id="PF00494">
    <property type="entry name" value="SQS_PSY"/>
    <property type="match status" value="1"/>
</dbReference>